<sequence length="315" mass="35676">MAGRTSAAGGTAAESRETRTAARSAAGRQSRAARPEQVVVADPPPEPDYPRYRVEPGAGVRLADVDPDESEHFGRKKDAADELAHHRDRIADLQARLYAENRRSLLLVLQAMDTGGKDGTIKHVFRGVNPQGCQVSSFKAPSAEESAHDFLWRYHQRVPSRGMIGIFNRSHYEDVLVVRVKGLVPEEVWRPRYDVINQFEQALSLSGVTVLKFYLHISRDEQKRRLESRLADPDKRWKFSANDLRERRYWDDYMAAFEEALGNTSTDVAPWYVVPANNKWYRNLVIARTIADTLEAMDPRYPAPEEGLDAVTVDD</sequence>
<dbReference type="GO" id="GO:0016776">
    <property type="term" value="F:phosphotransferase activity, phosphate group as acceptor"/>
    <property type="evidence" value="ECO:0007669"/>
    <property type="project" value="InterPro"/>
</dbReference>
<name>A0A2T0T8X6_9ACTN</name>
<evidence type="ECO:0000256" key="1">
    <source>
        <dbReference type="SAM" id="MobiDB-lite"/>
    </source>
</evidence>
<feature type="domain" description="Polyphosphate kinase-2-related" evidence="2">
    <location>
        <begin position="76"/>
        <end position="299"/>
    </location>
</feature>
<dbReference type="PANTHER" id="PTHR34383:SF3">
    <property type="entry name" value="POLYPHOSPHATE:AMP PHOSPHOTRANSFERASE"/>
    <property type="match status" value="1"/>
</dbReference>
<dbReference type="GO" id="GO:0006797">
    <property type="term" value="P:polyphosphate metabolic process"/>
    <property type="evidence" value="ECO:0007669"/>
    <property type="project" value="InterPro"/>
</dbReference>
<feature type="compositionally biased region" description="Low complexity" evidence="1">
    <location>
        <begin position="1"/>
        <end position="13"/>
    </location>
</feature>
<keyword evidence="3" id="KW-0808">Transferase</keyword>
<dbReference type="NCBIfam" id="TIGR03709">
    <property type="entry name" value="PPK2_rel_1"/>
    <property type="match status" value="1"/>
</dbReference>
<feature type="compositionally biased region" description="Low complexity" evidence="1">
    <location>
        <begin position="21"/>
        <end position="32"/>
    </location>
</feature>
<dbReference type="AlphaFoldDB" id="A0A2T0T8X6"/>
<dbReference type="InterPro" id="IPR027417">
    <property type="entry name" value="P-loop_NTPase"/>
</dbReference>
<dbReference type="InterPro" id="IPR022300">
    <property type="entry name" value="PPK2-rel_1"/>
</dbReference>
<dbReference type="Proteomes" id="UP000239210">
    <property type="component" value="Unassembled WGS sequence"/>
</dbReference>
<protein>
    <submittedName>
        <fullName evidence="3">PPK2 family polyphosphate:nucleotide phosphotransferase</fullName>
    </submittedName>
</protein>
<comment type="caution">
    <text evidence="3">The sequence shown here is derived from an EMBL/GenBank/DDBJ whole genome shotgun (WGS) entry which is preliminary data.</text>
</comment>
<keyword evidence="4" id="KW-1185">Reference proteome</keyword>
<feature type="region of interest" description="Disordered" evidence="1">
    <location>
        <begin position="1"/>
        <end position="57"/>
    </location>
</feature>
<organism evidence="3 4">
    <name type="scientific">Geodermatophilus tzadiensis</name>
    <dbReference type="NCBI Taxonomy" id="1137988"/>
    <lineage>
        <taxon>Bacteria</taxon>
        <taxon>Bacillati</taxon>
        <taxon>Actinomycetota</taxon>
        <taxon>Actinomycetes</taxon>
        <taxon>Geodermatophilales</taxon>
        <taxon>Geodermatophilaceae</taxon>
        <taxon>Geodermatophilus</taxon>
    </lineage>
</organism>
<reference evidence="3 4" key="1">
    <citation type="submission" date="2018-03" db="EMBL/GenBank/DDBJ databases">
        <title>Genomic Encyclopedia of Archaeal and Bacterial Type Strains, Phase II (KMG-II): from individual species to whole genera.</title>
        <authorList>
            <person name="Goeker M."/>
        </authorList>
    </citation>
    <scope>NUCLEOTIDE SEQUENCE [LARGE SCALE GENOMIC DNA]</scope>
    <source>
        <strain evidence="3 4">DSM 45416</strain>
    </source>
</reference>
<dbReference type="Gene3D" id="3.40.50.300">
    <property type="entry name" value="P-loop containing nucleotide triphosphate hydrolases"/>
    <property type="match status" value="1"/>
</dbReference>
<dbReference type="Pfam" id="PF03976">
    <property type="entry name" value="PPK2"/>
    <property type="match status" value="1"/>
</dbReference>
<dbReference type="RefSeq" id="WP_211297439.1">
    <property type="nucleotide sequence ID" value="NZ_PVTG01000018.1"/>
</dbReference>
<evidence type="ECO:0000259" key="2">
    <source>
        <dbReference type="Pfam" id="PF03976"/>
    </source>
</evidence>
<dbReference type="EMBL" id="PVTG01000018">
    <property type="protein sequence ID" value="PRY42110.1"/>
    <property type="molecule type" value="Genomic_DNA"/>
</dbReference>
<evidence type="ECO:0000313" key="4">
    <source>
        <dbReference type="Proteomes" id="UP000239210"/>
    </source>
</evidence>
<accession>A0A2T0T8X6</accession>
<dbReference type="InterPro" id="IPR022488">
    <property type="entry name" value="PPK2-related"/>
</dbReference>
<proteinExistence type="predicted"/>
<evidence type="ECO:0000313" key="3">
    <source>
        <dbReference type="EMBL" id="PRY42110.1"/>
    </source>
</evidence>
<gene>
    <name evidence="3" type="ORF">LY71_11858</name>
</gene>
<dbReference type="SUPFAM" id="SSF52540">
    <property type="entry name" value="P-loop containing nucleoside triphosphate hydrolases"/>
    <property type="match status" value="1"/>
</dbReference>
<dbReference type="PANTHER" id="PTHR34383">
    <property type="entry name" value="POLYPHOSPHATE:AMP PHOSPHOTRANSFERASE-RELATED"/>
    <property type="match status" value="1"/>
</dbReference>